<dbReference type="Proteomes" id="UP000298693">
    <property type="component" value="Plasmid p5"/>
</dbReference>
<dbReference type="NCBIfam" id="TIGR01444">
    <property type="entry name" value="fkbM_fam"/>
    <property type="match status" value="1"/>
</dbReference>
<evidence type="ECO:0000313" key="2">
    <source>
        <dbReference type="EMBL" id="QCO19996.1"/>
    </source>
</evidence>
<dbReference type="PANTHER" id="PTHR36973:SF4">
    <property type="entry name" value="NODULATION PROTEIN"/>
    <property type="match status" value="1"/>
</dbReference>
<dbReference type="Gene3D" id="3.40.50.150">
    <property type="entry name" value="Vaccinia Virus protein VP39"/>
    <property type="match status" value="1"/>
</dbReference>
<dbReference type="GO" id="GO:0032259">
    <property type="term" value="P:methylation"/>
    <property type="evidence" value="ECO:0007669"/>
    <property type="project" value="UniProtKB-KW"/>
</dbReference>
<keyword evidence="2" id="KW-0614">Plasmid</keyword>
<dbReference type="InterPro" id="IPR006342">
    <property type="entry name" value="FkbM_mtfrase"/>
</dbReference>
<keyword evidence="2" id="KW-0489">Methyltransferase</keyword>
<feature type="domain" description="Methyltransferase FkbM" evidence="1">
    <location>
        <begin position="52"/>
        <end position="207"/>
    </location>
</feature>
<evidence type="ECO:0000313" key="3">
    <source>
        <dbReference type="Proteomes" id="UP000298693"/>
    </source>
</evidence>
<proteinExistence type="predicted"/>
<gene>
    <name evidence="2" type="ORF">D3869_32700</name>
</gene>
<evidence type="ECO:0000259" key="1">
    <source>
        <dbReference type="Pfam" id="PF05050"/>
    </source>
</evidence>
<dbReference type="AlphaFoldDB" id="A0A4D8RHJ6"/>
<keyword evidence="2" id="KW-0808">Transferase</keyword>
<dbReference type="EMBL" id="CP032350">
    <property type="protein sequence ID" value="QCO19996.1"/>
    <property type="molecule type" value="Genomic_DNA"/>
</dbReference>
<dbReference type="PANTHER" id="PTHR36973">
    <property type="entry name" value="SLL1456 PROTEIN-RELATED"/>
    <property type="match status" value="1"/>
</dbReference>
<protein>
    <submittedName>
        <fullName evidence="2">FkbM family methyltransferase</fullName>
    </submittedName>
</protein>
<sequence>MDLPDSAIDSFKKAIWRVIEANTEAFAPHVLSHANSLQRIRNRGIDCRTVIDVGASDGRWSQMARSFWPDAHYHLVEAFEHWNGALQALTADDPRMTFTLAAAGAEDGETPFTNSFDDPFGGTAMPDAGAPQWTVRQVSLDQEVERLGFEGPFMVKLDTHGTEREILAGARRVLESCEVLVIEMYNYGEDSRRFPAMCQHVESLGFHCIDMGEPMFRDHDRAFWQVDFFFVRKDRPEAVYPQFR</sequence>
<dbReference type="SUPFAM" id="SSF53335">
    <property type="entry name" value="S-adenosyl-L-methionine-dependent methyltransferases"/>
    <property type="match status" value="1"/>
</dbReference>
<dbReference type="Pfam" id="PF05050">
    <property type="entry name" value="Methyltransf_21"/>
    <property type="match status" value="1"/>
</dbReference>
<dbReference type="GO" id="GO:0008171">
    <property type="term" value="F:O-methyltransferase activity"/>
    <property type="evidence" value="ECO:0007669"/>
    <property type="project" value="TreeGrafter"/>
</dbReference>
<organism evidence="2 3">
    <name type="scientific">Azospirillum brasilense</name>
    <dbReference type="NCBI Taxonomy" id="192"/>
    <lineage>
        <taxon>Bacteria</taxon>
        <taxon>Pseudomonadati</taxon>
        <taxon>Pseudomonadota</taxon>
        <taxon>Alphaproteobacteria</taxon>
        <taxon>Rhodospirillales</taxon>
        <taxon>Azospirillaceae</taxon>
        <taxon>Azospirillum</taxon>
    </lineage>
</organism>
<dbReference type="InterPro" id="IPR029063">
    <property type="entry name" value="SAM-dependent_MTases_sf"/>
</dbReference>
<reference evidence="2 3" key="1">
    <citation type="submission" date="2018-09" db="EMBL/GenBank/DDBJ databases">
        <title>Whole genome based analysis of evolution and adaptive divergence in Indian and Brazilian strains of Azospirillum brasilense.</title>
        <authorList>
            <person name="Singh C."/>
            <person name="Tripathi A.K."/>
        </authorList>
    </citation>
    <scope>NUCLEOTIDE SEQUENCE [LARGE SCALE GENOMIC DNA]</scope>
    <source>
        <strain evidence="2 3">MTCC4039</strain>
        <plasmid evidence="2 3">p5</plasmid>
    </source>
</reference>
<dbReference type="InterPro" id="IPR053188">
    <property type="entry name" value="FkbM_Methyltransferase"/>
</dbReference>
<geneLocation type="plasmid" evidence="2">
    <name>p5</name>
</geneLocation>
<dbReference type="RefSeq" id="WP_137143778.1">
    <property type="nucleotide sequence ID" value="NZ_CP032350.1"/>
</dbReference>
<accession>A0A4D8RHJ6</accession>
<name>A0A4D8RHJ6_AZOBR</name>